<sequence>MSGSSAPRARVISRRAAVATFTTAALIGIAADVVTKILAIQYLAPADPKPLLGWVLQLYLIRNPGAAFSIGAGFTPVFTVLAFLVLVGLLWFVVPKVRHRGWAIGLGLVVAGITGNLIDRLFRPPGFGRGHVVDMLMLPRWPIFNLADVCVVSGAILIMLIWVVRGIAMDGTPEPGRDDKSGKTDKTETSAAGADPEPGDPVR</sequence>
<comment type="similarity">
    <text evidence="1 9 10">Belongs to the peptidase A8 family.</text>
</comment>
<keyword evidence="6 9" id="KW-0378">Hydrolase</keyword>
<comment type="catalytic activity">
    <reaction evidence="9">
        <text>Release of signal peptides from bacterial membrane prolipoproteins. Hydrolyzes -Xaa-Yaa-Zaa-|-(S,diacylglyceryl)Cys-, in which Xaa is hydrophobic (preferably Leu), and Yaa (Ala or Ser) and Zaa (Gly or Ala) have small, neutral side chains.</text>
        <dbReference type="EC" id="3.4.23.36"/>
    </reaction>
</comment>
<keyword evidence="7 9" id="KW-1133">Transmembrane helix</keyword>
<dbReference type="NCBIfam" id="TIGR00077">
    <property type="entry name" value="lspA"/>
    <property type="match status" value="1"/>
</dbReference>
<comment type="subcellular location">
    <subcellularLocation>
        <location evidence="9">Cell membrane</location>
        <topology evidence="9">Multi-pass membrane protein</topology>
    </subcellularLocation>
</comment>
<evidence type="ECO:0000256" key="9">
    <source>
        <dbReference type="HAMAP-Rule" id="MF_00161"/>
    </source>
</evidence>
<comment type="function">
    <text evidence="9">This protein specifically catalyzes the removal of signal peptides from prolipoproteins.</text>
</comment>
<accession>A0A255GFQ1</accession>
<dbReference type="AlphaFoldDB" id="A0A255GFQ1"/>
<keyword evidence="4 9" id="KW-0812">Transmembrane</keyword>
<name>A0A255GFQ1_9ACTN</name>
<evidence type="ECO:0000256" key="1">
    <source>
        <dbReference type="ARBA" id="ARBA00006139"/>
    </source>
</evidence>
<keyword evidence="5 9" id="KW-0064">Aspartyl protease</keyword>
<protein>
    <recommendedName>
        <fullName evidence="9">Lipoprotein signal peptidase</fullName>
        <ecNumber evidence="9">3.4.23.36</ecNumber>
    </recommendedName>
    <alternativeName>
        <fullName evidence="9">Prolipoprotein signal peptidase</fullName>
    </alternativeName>
    <alternativeName>
        <fullName evidence="9">Signal peptidase II</fullName>
        <shortName evidence="9">SPase II</shortName>
    </alternativeName>
</protein>
<keyword evidence="2 9" id="KW-1003">Cell membrane</keyword>
<dbReference type="PANTHER" id="PTHR33695">
    <property type="entry name" value="LIPOPROTEIN SIGNAL PEPTIDASE"/>
    <property type="match status" value="1"/>
</dbReference>
<keyword evidence="3 9" id="KW-0645">Protease</keyword>
<dbReference type="GO" id="GO:0005886">
    <property type="term" value="C:plasma membrane"/>
    <property type="evidence" value="ECO:0007669"/>
    <property type="project" value="UniProtKB-SubCell"/>
</dbReference>
<dbReference type="Proteomes" id="UP000215896">
    <property type="component" value="Unassembled WGS sequence"/>
</dbReference>
<organism evidence="12 13">
    <name type="scientific">Enemella evansiae</name>
    <dbReference type="NCBI Taxonomy" id="2016499"/>
    <lineage>
        <taxon>Bacteria</taxon>
        <taxon>Bacillati</taxon>
        <taxon>Actinomycetota</taxon>
        <taxon>Actinomycetes</taxon>
        <taxon>Propionibacteriales</taxon>
        <taxon>Propionibacteriaceae</taxon>
        <taxon>Enemella</taxon>
    </lineage>
</organism>
<dbReference type="OrthoDB" id="4308908at2"/>
<dbReference type="GO" id="GO:0006508">
    <property type="term" value="P:proteolysis"/>
    <property type="evidence" value="ECO:0007669"/>
    <property type="project" value="UniProtKB-KW"/>
</dbReference>
<evidence type="ECO:0000313" key="12">
    <source>
        <dbReference type="EMBL" id="OYO14688.1"/>
    </source>
</evidence>
<dbReference type="PRINTS" id="PR00781">
    <property type="entry name" value="LIPOSIGPTASE"/>
</dbReference>
<dbReference type="UniPathway" id="UPA00665"/>
<dbReference type="EC" id="3.4.23.36" evidence="9"/>
<evidence type="ECO:0000256" key="5">
    <source>
        <dbReference type="ARBA" id="ARBA00022750"/>
    </source>
</evidence>
<evidence type="ECO:0000256" key="2">
    <source>
        <dbReference type="ARBA" id="ARBA00022475"/>
    </source>
</evidence>
<reference evidence="12 13" key="1">
    <citation type="submission" date="2017-07" db="EMBL/GenBank/DDBJ databases">
        <title>Draft whole genome sequences of clinical Proprionibacteriaceae strains.</title>
        <authorList>
            <person name="Bernier A.-M."/>
            <person name="Bernard K."/>
            <person name="Domingo M.-C."/>
        </authorList>
    </citation>
    <scope>NUCLEOTIDE SEQUENCE [LARGE SCALE GENOMIC DNA]</scope>
    <source>
        <strain evidence="12 13">NML 030167</strain>
    </source>
</reference>
<dbReference type="GO" id="GO:0004190">
    <property type="term" value="F:aspartic-type endopeptidase activity"/>
    <property type="evidence" value="ECO:0007669"/>
    <property type="project" value="UniProtKB-UniRule"/>
</dbReference>
<evidence type="ECO:0000256" key="7">
    <source>
        <dbReference type="ARBA" id="ARBA00022989"/>
    </source>
</evidence>
<evidence type="ECO:0000256" key="10">
    <source>
        <dbReference type="RuleBase" id="RU004181"/>
    </source>
</evidence>
<dbReference type="InterPro" id="IPR001872">
    <property type="entry name" value="Peptidase_A8"/>
</dbReference>
<dbReference type="Pfam" id="PF01252">
    <property type="entry name" value="Peptidase_A8"/>
    <property type="match status" value="1"/>
</dbReference>
<feature type="active site" evidence="9">
    <location>
        <position position="148"/>
    </location>
</feature>
<comment type="caution">
    <text evidence="12">The sequence shown here is derived from an EMBL/GenBank/DDBJ whole genome shotgun (WGS) entry which is preliminary data.</text>
</comment>
<comment type="pathway">
    <text evidence="9">Protein modification; lipoprotein biosynthesis (signal peptide cleavage).</text>
</comment>
<evidence type="ECO:0000256" key="4">
    <source>
        <dbReference type="ARBA" id="ARBA00022692"/>
    </source>
</evidence>
<evidence type="ECO:0000256" key="11">
    <source>
        <dbReference type="SAM" id="MobiDB-lite"/>
    </source>
</evidence>
<dbReference type="RefSeq" id="WP_094405389.1">
    <property type="nucleotide sequence ID" value="NZ_NMVO01000012.1"/>
</dbReference>
<feature type="region of interest" description="Disordered" evidence="11">
    <location>
        <begin position="172"/>
        <end position="203"/>
    </location>
</feature>
<keyword evidence="8 9" id="KW-0472">Membrane</keyword>
<proteinExistence type="inferred from homology"/>
<evidence type="ECO:0000256" key="6">
    <source>
        <dbReference type="ARBA" id="ARBA00022801"/>
    </source>
</evidence>
<dbReference type="HAMAP" id="MF_00161">
    <property type="entry name" value="LspA"/>
    <property type="match status" value="1"/>
</dbReference>
<feature type="active site" evidence="9">
    <location>
        <position position="134"/>
    </location>
</feature>
<dbReference type="PANTHER" id="PTHR33695:SF1">
    <property type="entry name" value="LIPOPROTEIN SIGNAL PEPTIDASE"/>
    <property type="match status" value="1"/>
</dbReference>
<dbReference type="EMBL" id="NMVO01000012">
    <property type="protein sequence ID" value="OYO14688.1"/>
    <property type="molecule type" value="Genomic_DNA"/>
</dbReference>
<evidence type="ECO:0000313" key="13">
    <source>
        <dbReference type="Proteomes" id="UP000215896"/>
    </source>
</evidence>
<feature type="compositionally biased region" description="Basic and acidic residues" evidence="11">
    <location>
        <begin position="175"/>
        <end position="188"/>
    </location>
</feature>
<keyword evidence="13" id="KW-1185">Reference proteome</keyword>
<gene>
    <name evidence="9 12" type="primary">lspA</name>
    <name evidence="12" type="ORF">CGZ94_08975</name>
</gene>
<evidence type="ECO:0000256" key="8">
    <source>
        <dbReference type="ARBA" id="ARBA00023136"/>
    </source>
</evidence>
<evidence type="ECO:0000256" key="3">
    <source>
        <dbReference type="ARBA" id="ARBA00022670"/>
    </source>
</evidence>